<dbReference type="PANTHER" id="PTHR45737:SF4">
    <property type="entry name" value="VON WILLEBRAND DOMAIN PROTEIN (AFU_ORTHOLOGUE AFUA_4G01160)"/>
    <property type="match status" value="1"/>
</dbReference>
<dbReference type="SUPFAM" id="SSF53300">
    <property type="entry name" value="vWA-like"/>
    <property type="match status" value="1"/>
</dbReference>
<dbReference type="InterPro" id="IPR013694">
    <property type="entry name" value="VIT"/>
</dbReference>
<dbReference type="SMART" id="SM00327">
    <property type="entry name" value="VWA"/>
    <property type="match status" value="1"/>
</dbReference>
<feature type="region of interest" description="Disordered" evidence="1">
    <location>
        <begin position="760"/>
        <end position="818"/>
    </location>
</feature>
<dbReference type="PANTHER" id="PTHR45737">
    <property type="entry name" value="VON WILLEBRAND FACTOR A DOMAIN-CONTAINING PROTEIN 5A"/>
    <property type="match status" value="1"/>
</dbReference>
<evidence type="ECO:0000259" key="3">
    <source>
        <dbReference type="PROSITE" id="PS51468"/>
    </source>
</evidence>
<dbReference type="EMBL" id="CABFNS010000583">
    <property type="protein sequence ID" value="VUC22420.1"/>
    <property type="molecule type" value="Genomic_DNA"/>
</dbReference>
<dbReference type="Pfam" id="PF08487">
    <property type="entry name" value="VIT"/>
    <property type="match status" value="1"/>
</dbReference>
<organism evidence="4 5">
    <name type="scientific">Bionectria ochroleuca</name>
    <name type="common">Gliocladium roseum</name>
    <dbReference type="NCBI Taxonomy" id="29856"/>
    <lineage>
        <taxon>Eukaryota</taxon>
        <taxon>Fungi</taxon>
        <taxon>Dikarya</taxon>
        <taxon>Ascomycota</taxon>
        <taxon>Pezizomycotina</taxon>
        <taxon>Sordariomycetes</taxon>
        <taxon>Hypocreomycetidae</taxon>
        <taxon>Hypocreales</taxon>
        <taxon>Bionectriaceae</taxon>
        <taxon>Clonostachys</taxon>
    </lineage>
</organism>
<feature type="domain" description="VIT" evidence="3">
    <location>
        <begin position="74"/>
        <end position="203"/>
    </location>
</feature>
<gene>
    <name evidence="4" type="ORF">CLO192961_LOCUS85519</name>
</gene>
<accession>A0ABY6TUS8</accession>
<evidence type="ECO:0000313" key="5">
    <source>
        <dbReference type="Proteomes" id="UP000766486"/>
    </source>
</evidence>
<name>A0ABY6TUS8_BIOOC</name>
<dbReference type="Pfam" id="PF13768">
    <property type="entry name" value="VWA_3"/>
    <property type="match status" value="1"/>
</dbReference>
<dbReference type="SMART" id="SM00609">
    <property type="entry name" value="VIT"/>
    <property type="match status" value="1"/>
</dbReference>
<dbReference type="InterPro" id="IPR036465">
    <property type="entry name" value="vWFA_dom_sf"/>
</dbReference>
<protein>
    <recommendedName>
        <fullName evidence="6">VWFA domain-containing protein</fullName>
    </recommendedName>
</protein>
<evidence type="ECO:0008006" key="6">
    <source>
        <dbReference type="Google" id="ProtNLM"/>
    </source>
</evidence>
<dbReference type="PROSITE" id="PS51468">
    <property type="entry name" value="VIT"/>
    <property type="match status" value="1"/>
</dbReference>
<dbReference type="Proteomes" id="UP000766486">
    <property type="component" value="Unassembled WGS sequence"/>
</dbReference>
<evidence type="ECO:0000259" key="2">
    <source>
        <dbReference type="PROSITE" id="PS50234"/>
    </source>
</evidence>
<feature type="domain" description="VWFA" evidence="2">
    <location>
        <begin position="369"/>
        <end position="554"/>
    </location>
</feature>
<evidence type="ECO:0000256" key="1">
    <source>
        <dbReference type="SAM" id="MobiDB-lite"/>
    </source>
</evidence>
<comment type="caution">
    <text evidence="4">The sequence shown here is derived from an EMBL/GenBank/DDBJ whole genome shotgun (WGS) entry which is preliminary data.</text>
</comment>
<keyword evidence="5" id="KW-1185">Reference proteome</keyword>
<evidence type="ECO:0000313" key="4">
    <source>
        <dbReference type="EMBL" id="VUC22420.1"/>
    </source>
</evidence>
<dbReference type="Gene3D" id="3.40.50.410">
    <property type="entry name" value="von Willebrand factor, type A domain"/>
    <property type="match status" value="1"/>
</dbReference>
<dbReference type="InterPro" id="IPR002035">
    <property type="entry name" value="VWF_A"/>
</dbReference>
<sequence>MSIFGPTISWDPREPLPHDLQRQKWKLAVGKHNTNLRPNHHAGSIKDGITGNVLSHVRSYVQTLPEKLAGNNEKLPDLTIEEEARNLLAPWSIEIDASIVQDTASVQVTQVFWNNSTMLIPKGTYTFPLPTGCSVTEFTCQIGSKFLKGTVKPKKEAQNAFNDHVAAGRIAGLLEQDTTEIFSATLGNIPPETRVTVKISYITLLKHHLVSGKENMEISTFTIPTCIASRYGPQPRFAATATADVKQGLTLNINILDSRTIHIIRSLTHNIKVEDRAGDRAASSWADLADEESGKILSGQASLVQLDQGSLFLDKDFCLEVVVDVGKGPAAPEAWVEHHPTDPNQAALMAILPPGLLNQIPKTQPRPREILFLVDQSGSMEDKIESLKSAMHFFLKGIPLGSKFNIARFGSTFTSWCPQSVQYSGESLEAALAYASSSIDANMGGTEILDAVESILGSRDTGMWTDIIILTDGQVWRLDQLLATVKDARKSSGNRIRFFCLGIGEQVSHALVEGIASMGGGYAEVVPASEQHSWEHKLVSMEAASLENDPIGEVKAYLETSQGKAIHCPSSAMSPAVLQILNPFVRNRIYMLFDSEMTKDFRNLAPLMDDQEQTFVRNLLGRQHFDGSFECATDEEFALLLGQDTLDAVASLVDHTLSRPLYFTIAVIVVLEQHFASRKQLWHMMHSKASAYIKDATKQNTSFDMEAFRAGLQVVKSPLDQAGLQLESKNRKPGWRMMSSNILGSAKQTRTRIASFSMKISHSKSRKMKIPPGQVNRDLENLGHRQGASSGADGLENPQKSEPVTRQARRVIDIAPSD</sequence>
<dbReference type="PROSITE" id="PS50234">
    <property type="entry name" value="VWFA"/>
    <property type="match status" value="1"/>
</dbReference>
<proteinExistence type="predicted"/>
<reference evidence="4 5" key="1">
    <citation type="submission" date="2019-06" db="EMBL/GenBank/DDBJ databases">
        <authorList>
            <person name="Broberg M."/>
        </authorList>
    </citation>
    <scope>NUCLEOTIDE SEQUENCE [LARGE SCALE GENOMIC DNA]</scope>
</reference>